<reference evidence="1" key="1">
    <citation type="journal article" date="2015" name="Nature">
        <title>Complex archaea that bridge the gap between prokaryotes and eukaryotes.</title>
        <authorList>
            <person name="Spang A."/>
            <person name="Saw J.H."/>
            <person name="Jorgensen S.L."/>
            <person name="Zaremba-Niedzwiedzka K."/>
            <person name="Martijn J."/>
            <person name="Lind A.E."/>
            <person name="van Eijk R."/>
            <person name="Schleper C."/>
            <person name="Guy L."/>
            <person name="Ettema T.J."/>
        </authorList>
    </citation>
    <scope>NUCLEOTIDE SEQUENCE</scope>
</reference>
<protein>
    <submittedName>
        <fullName evidence="1">Uncharacterized protein</fullName>
    </submittedName>
</protein>
<name>A0A0F9A2L6_9ZZZZ</name>
<dbReference type="AlphaFoldDB" id="A0A0F9A2L6"/>
<comment type="caution">
    <text evidence="1">The sequence shown here is derived from an EMBL/GenBank/DDBJ whole genome shotgun (WGS) entry which is preliminary data.</text>
</comment>
<accession>A0A0F9A2L6</accession>
<organism evidence="1">
    <name type="scientific">marine sediment metagenome</name>
    <dbReference type="NCBI Taxonomy" id="412755"/>
    <lineage>
        <taxon>unclassified sequences</taxon>
        <taxon>metagenomes</taxon>
        <taxon>ecological metagenomes</taxon>
    </lineage>
</organism>
<sequence>MSEALLRDVVADLWASFRYDSPEHHAPILIEMISKVLIKEFLDDLKSDVYVDELIIKWEARRK</sequence>
<evidence type="ECO:0000313" key="1">
    <source>
        <dbReference type="EMBL" id="KKK66426.1"/>
    </source>
</evidence>
<proteinExistence type="predicted"/>
<gene>
    <name evidence="1" type="ORF">LCGC14_2964200</name>
</gene>
<dbReference type="EMBL" id="LAZR01060084">
    <property type="protein sequence ID" value="KKK66426.1"/>
    <property type="molecule type" value="Genomic_DNA"/>
</dbReference>